<name>A0A7H8XU94_9ACTN</name>
<comment type="similarity">
    <text evidence="2">Belongs to the terpene synthase family.</text>
</comment>
<dbReference type="InterPro" id="IPR008949">
    <property type="entry name" value="Isoprenoid_synthase_dom_sf"/>
</dbReference>
<dbReference type="EC" id="4.2.3.-" evidence="2"/>
<dbReference type="PANTHER" id="PTHR35201">
    <property type="entry name" value="TERPENE SYNTHASE"/>
    <property type="match status" value="1"/>
</dbReference>
<dbReference type="Pfam" id="PF19086">
    <property type="entry name" value="Terpene_syn_C_2"/>
    <property type="match status" value="1"/>
</dbReference>
<protein>
    <recommendedName>
        <fullName evidence="2">Terpene synthase</fullName>
        <ecNumber evidence="2">4.2.3.-</ecNumber>
    </recommendedName>
</protein>
<dbReference type="EMBL" id="CP058322">
    <property type="protein sequence ID" value="QLD27988.1"/>
    <property type="molecule type" value="Genomic_DNA"/>
</dbReference>
<dbReference type="SFLD" id="SFLDS00005">
    <property type="entry name" value="Isoprenoid_Synthase_Type_I"/>
    <property type="match status" value="1"/>
</dbReference>
<dbReference type="Proteomes" id="UP000509335">
    <property type="component" value="Chromosome"/>
</dbReference>
<proteinExistence type="inferred from homology"/>
<dbReference type="GO" id="GO:0046872">
    <property type="term" value="F:metal ion binding"/>
    <property type="evidence" value="ECO:0007669"/>
    <property type="project" value="UniProtKB-KW"/>
</dbReference>
<keyword evidence="1 2" id="KW-0456">Lyase</keyword>
<sequence>MNTYRAADLSLPFARAVHPWSGRAQESTESWARRCGLLRSPEAVAAFRALGYGRLMSTLCPYAPFDGLSLVTDWNSLFFVTDDQQNVACATGRADRYEELVASMRRIVGGDVRPTAHDRHPLVVALRDLLRRSLPGRPGHWVARFRRHLERWLDGHLRENAHRTGGTVPGPDEYVLLRRDASTVLPTLDLVELVEGAEVPERLYLSPQYQTLVLGTADVMCWVNDIHSWHMERGDPMNLVTVLDRHLGLGTQRAVDAVAARVAGRVAELLAATRSLPAAMDELGVPAADQGAVLRCVRDQQSWAASMETWDRTDTIRFADAGSPGAGRVAPYVEDLLPDT</sequence>
<dbReference type="PANTHER" id="PTHR35201:SF4">
    <property type="entry name" value="BETA-PINACENE SYNTHASE-RELATED"/>
    <property type="match status" value="1"/>
</dbReference>
<accession>A0A7H8XU94</accession>
<comment type="cofactor">
    <cofactor evidence="2">
        <name>Mg(2+)</name>
        <dbReference type="ChEBI" id="CHEBI:18420"/>
    </cofactor>
</comment>
<gene>
    <name evidence="3" type="ORF">HXZ27_30385</name>
</gene>
<dbReference type="InterPro" id="IPR034686">
    <property type="entry name" value="Terpene_cyclase-like_2"/>
</dbReference>
<dbReference type="GO" id="GO:0010333">
    <property type="term" value="F:terpene synthase activity"/>
    <property type="evidence" value="ECO:0007669"/>
    <property type="project" value="InterPro"/>
</dbReference>
<evidence type="ECO:0000256" key="2">
    <source>
        <dbReference type="RuleBase" id="RU366034"/>
    </source>
</evidence>
<evidence type="ECO:0000256" key="1">
    <source>
        <dbReference type="ARBA" id="ARBA00023239"/>
    </source>
</evidence>
<evidence type="ECO:0000313" key="4">
    <source>
        <dbReference type="Proteomes" id="UP000509335"/>
    </source>
</evidence>
<evidence type="ECO:0000313" key="3">
    <source>
        <dbReference type="EMBL" id="QLD27988.1"/>
    </source>
</evidence>
<keyword evidence="2" id="KW-0460">Magnesium</keyword>
<organism evidence="3 4">
    <name type="scientific">Micromonospora carbonacea</name>
    <dbReference type="NCBI Taxonomy" id="47853"/>
    <lineage>
        <taxon>Bacteria</taxon>
        <taxon>Bacillati</taxon>
        <taxon>Actinomycetota</taxon>
        <taxon>Actinomycetes</taxon>
        <taxon>Micromonosporales</taxon>
        <taxon>Micromonosporaceae</taxon>
        <taxon>Micromonospora</taxon>
    </lineage>
</organism>
<keyword evidence="2" id="KW-0479">Metal-binding</keyword>
<dbReference type="Gene3D" id="1.10.600.10">
    <property type="entry name" value="Farnesyl Diphosphate Synthase"/>
    <property type="match status" value="1"/>
</dbReference>
<dbReference type="AlphaFoldDB" id="A0A7H8XU94"/>
<dbReference type="SUPFAM" id="SSF48576">
    <property type="entry name" value="Terpenoid synthases"/>
    <property type="match status" value="1"/>
</dbReference>
<dbReference type="KEGG" id="mcab:HXZ27_30385"/>
<dbReference type="SFLD" id="SFLDG01020">
    <property type="entry name" value="Terpene_Cyclase_Like_2"/>
    <property type="match status" value="1"/>
</dbReference>
<reference evidence="3 4" key="1">
    <citation type="submission" date="2020-07" db="EMBL/GenBank/DDBJ databases">
        <title>A bifunctional nitrone conjugated secondary metabolite targeting the ribosome.</title>
        <authorList>
            <person name="Limbrick E.M."/>
            <person name="Graf M."/>
            <person name="Derewacz D.K."/>
            <person name="Nguyen F."/>
            <person name="Spraggins J.M."/>
            <person name="Wieland M."/>
            <person name="Ynigez-Gutierrez A.E."/>
            <person name="Reisman B.J."/>
            <person name="Zinshteyn B."/>
            <person name="McCulloch K."/>
            <person name="Iverson T.M."/>
            <person name="Green R."/>
            <person name="Wilson D.N."/>
            <person name="Bachmann B.O."/>
        </authorList>
    </citation>
    <scope>NUCLEOTIDE SEQUENCE [LARGE SCALE GENOMIC DNA]</scope>
    <source>
        <strain evidence="4">aurantiaca</strain>
    </source>
</reference>